<accession>A0A9P8T5M1</accession>
<keyword evidence="2" id="KW-1185">Reference proteome</keyword>
<proteinExistence type="predicted"/>
<evidence type="ECO:0000313" key="1">
    <source>
        <dbReference type="EMBL" id="KAH3666469.1"/>
    </source>
</evidence>
<dbReference type="GeneID" id="70235430"/>
<dbReference type="AlphaFoldDB" id="A0A9P8T5M1"/>
<organism evidence="1 2">
    <name type="scientific">Ogataea philodendri</name>
    <dbReference type="NCBI Taxonomy" id="1378263"/>
    <lineage>
        <taxon>Eukaryota</taxon>
        <taxon>Fungi</taxon>
        <taxon>Dikarya</taxon>
        <taxon>Ascomycota</taxon>
        <taxon>Saccharomycotina</taxon>
        <taxon>Pichiomycetes</taxon>
        <taxon>Pichiales</taxon>
        <taxon>Pichiaceae</taxon>
        <taxon>Ogataea</taxon>
    </lineage>
</organism>
<dbReference type="Proteomes" id="UP000769157">
    <property type="component" value="Unassembled WGS sequence"/>
</dbReference>
<evidence type="ECO:0000313" key="2">
    <source>
        <dbReference type="Proteomes" id="UP000769157"/>
    </source>
</evidence>
<gene>
    <name evidence="1" type="ORF">OGAPHI_003465</name>
</gene>
<sequence length="209" mass="22252">MLLSSSIFDYIYLAPLELVSVWNSINITSNGQVEFWNGNRSLGSRNVDSASVSQLIVGSQSFELGQVLSLLDQFGSLGNQSTGLSTRSRGDQDVEQRSTIVGSNLGADRGSCRSWQRCLDVCSKNREGGNVADWDTNSSRGWTGLSDSGVLANNRGLLGDRSLTGRKLGESGLSNKLVQVGLDHIGTDDLDVSLQKHGFGVLGNVLGGV</sequence>
<protein>
    <submittedName>
        <fullName evidence="1">Uncharacterized protein</fullName>
    </submittedName>
</protein>
<comment type="caution">
    <text evidence="1">The sequence shown here is derived from an EMBL/GenBank/DDBJ whole genome shotgun (WGS) entry which is preliminary data.</text>
</comment>
<reference evidence="1" key="1">
    <citation type="journal article" date="2021" name="Open Biol.">
        <title>Shared evolutionary footprints suggest mitochondrial oxidative damage underlies multiple complex I losses in fungi.</title>
        <authorList>
            <person name="Schikora-Tamarit M.A."/>
            <person name="Marcet-Houben M."/>
            <person name="Nosek J."/>
            <person name="Gabaldon T."/>
        </authorList>
    </citation>
    <scope>NUCLEOTIDE SEQUENCE</scope>
    <source>
        <strain evidence="1">CBS6075</strain>
    </source>
</reference>
<dbReference type="EMBL" id="JAEUBE010000255">
    <property type="protein sequence ID" value="KAH3666469.1"/>
    <property type="molecule type" value="Genomic_DNA"/>
</dbReference>
<dbReference type="RefSeq" id="XP_046061600.1">
    <property type="nucleotide sequence ID" value="XM_046204442.1"/>
</dbReference>
<name>A0A9P8T5M1_9ASCO</name>
<reference evidence="1" key="2">
    <citation type="submission" date="2021-01" db="EMBL/GenBank/DDBJ databases">
        <authorList>
            <person name="Schikora-Tamarit M.A."/>
        </authorList>
    </citation>
    <scope>NUCLEOTIDE SEQUENCE</scope>
    <source>
        <strain evidence="1">CBS6075</strain>
    </source>
</reference>